<feature type="domain" description="Major facilitator superfamily (MFS) profile" evidence="7">
    <location>
        <begin position="9"/>
        <end position="383"/>
    </location>
</feature>
<dbReference type="InterPro" id="IPR020846">
    <property type="entry name" value="MFS_dom"/>
</dbReference>
<comment type="subcellular location">
    <subcellularLocation>
        <location evidence="1">Cell membrane</location>
        <topology evidence="1">Multi-pass membrane protein</topology>
    </subcellularLocation>
</comment>
<evidence type="ECO:0000313" key="8">
    <source>
        <dbReference type="EMBL" id="GAA3748412.1"/>
    </source>
</evidence>
<feature type="transmembrane region" description="Helical" evidence="6">
    <location>
        <begin position="268"/>
        <end position="287"/>
    </location>
</feature>
<evidence type="ECO:0000313" key="9">
    <source>
        <dbReference type="Proteomes" id="UP001500908"/>
    </source>
</evidence>
<name>A0ABP7FUV1_9ACTN</name>
<feature type="transmembrane region" description="Helical" evidence="6">
    <location>
        <begin position="203"/>
        <end position="224"/>
    </location>
</feature>
<feature type="transmembrane region" description="Helical" evidence="6">
    <location>
        <begin position="357"/>
        <end position="377"/>
    </location>
</feature>
<dbReference type="InterPro" id="IPR036259">
    <property type="entry name" value="MFS_trans_sf"/>
</dbReference>
<dbReference type="SUPFAM" id="SSF103473">
    <property type="entry name" value="MFS general substrate transporter"/>
    <property type="match status" value="1"/>
</dbReference>
<dbReference type="Gene3D" id="1.20.1250.20">
    <property type="entry name" value="MFS general substrate transporter like domains"/>
    <property type="match status" value="2"/>
</dbReference>
<feature type="transmembrane region" description="Helical" evidence="6">
    <location>
        <begin position="74"/>
        <end position="91"/>
    </location>
</feature>
<evidence type="ECO:0000256" key="5">
    <source>
        <dbReference type="ARBA" id="ARBA00023136"/>
    </source>
</evidence>
<organism evidence="8 9">
    <name type="scientific">Salinactinospora qingdaonensis</name>
    <dbReference type="NCBI Taxonomy" id="702744"/>
    <lineage>
        <taxon>Bacteria</taxon>
        <taxon>Bacillati</taxon>
        <taxon>Actinomycetota</taxon>
        <taxon>Actinomycetes</taxon>
        <taxon>Streptosporangiales</taxon>
        <taxon>Nocardiopsidaceae</taxon>
        <taxon>Salinactinospora</taxon>
    </lineage>
</organism>
<keyword evidence="2" id="KW-1003">Cell membrane</keyword>
<feature type="transmembrane region" description="Helical" evidence="6">
    <location>
        <begin position="12"/>
        <end position="33"/>
    </location>
</feature>
<feature type="transmembrane region" description="Helical" evidence="6">
    <location>
        <begin position="45"/>
        <end position="67"/>
    </location>
</feature>
<proteinExistence type="predicted"/>
<keyword evidence="9" id="KW-1185">Reference proteome</keyword>
<dbReference type="PANTHER" id="PTHR43124">
    <property type="entry name" value="PURINE EFFLUX PUMP PBUE"/>
    <property type="match status" value="1"/>
</dbReference>
<gene>
    <name evidence="8" type="ORF">GCM10022402_29590</name>
</gene>
<feature type="transmembrane region" description="Helical" evidence="6">
    <location>
        <begin position="164"/>
        <end position="183"/>
    </location>
</feature>
<dbReference type="EMBL" id="BAABDD010000013">
    <property type="protein sequence ID" value="GAA3748412.1"/>
    <property type="molecule type" value="Genomic_DNA"/>
</dbReference>
<keyword evidence="5 6" id="KW-0472">Membrane</keyword>
<dbReference type="RefSeq" id="WP_344972100.1">
    <property type="nucleotide sequence ID" value="NZ_BAABDD010000013.1"/>
</dbReference>
<protein>
    <recommendedName>
        <fullName evidence="7">Major facilitator superfamily (MFS) profile domain-containing protein</fullName>
    </recommendedName>
</protein>
<dbReference type="PROSITE" id="PS50850">
    <property type="entry name" value="MFS"/>
    <property type="match status" value="1"/>
</dbReference>
<evidence type="ECO:0000256" key="1">
    <source>
        <dbReference type="ARBA" id="ARBA00004651"/>
    </source>
</evidence>
<feature type="transmembrane region" description="Helical" evidence="6">
    <location>
        <begin position="293"/>
        <end position="317"/>
    </location>
</feature>
<dbReference type="InterPro" id="IPR011701">
    <property type="entry name" value="MFS"/>
</dbReference>
<evidence type="ECO:0000256" key="2">
    <source>
        <dbReference type="ARBA" id="ARBA00022475"/>
    </source>
</evidence>
<accession>A0ABP7FUV1</accession>
<comment type="caution">
    <text evidence="8">The sequence shown here is derived from an EMBL/GenBank/DDBJ whole genome shotgun (WGS) entry which is preliminary data.</text>
</comment>
<dbReference type="Proteomes" id="UP001500908">
    <property type="component" value="Unassembled WGS sequence"/>
</dbReference>
<evidence type="ECO:0000256" key="4">
    <source>
        <dbReference type="ARBA" id="ARBA00022989"/>
    </source>
</evidence>
<dbReference type="Pfam" id="PF07690">
    <property type="entry name" value="MFS_1"/>
    <property type="match status" value="1"/>
</dbReference>
<evidence type="ECO:0000256" key="3">
    <source>
        <dbReference type="ARBA" id="ARBA00022692"/>
    </source>
</evidence>
<sequence length="387" mass="39188">MPSPPPRFLTVLLTAVMAYSMLQLFLLGAFAPYLNAELGVGPPLLGAAVAVGFATAALLSPVAGYLTDLLGPRTCVLGLFALIAFALGLFAAAPNVWVLLVAVAIGGLPQAFANPATNKVIMATFSPERRGAVTGWKQSGVQVGAFAAGLPLASLAAATDWRRAVALASVTALAMALWAALALPVDEHRSPPRVAVVPRGAVAWLTGFSVLLGCGIASVNAHLSLFSAVELGLGELAAGALVAVLGVAGVAGRVAWSRAAGGRRGPDGFPALLAWLSVVAALLLAVAPLVPWAVWPGAALIGVFAVAANAISMVVVMRRATGGRAGQDSALVSAGFFAGFAVGPPLFGLLVETVGYQVGWLLVAAEFALAGAVALAWRLEERRRAVA</sequence>
<dbReference type="PANTHER" id="PTHR43124:SF3">
    <property type="entry name" value="CHLORAMPHENICOL EFFLUX PUMP RV0191"/>
    <property type="match status" value="1"/>
</dbReference>
<keyword evidence="4 6" id="KW-1133">Transmembrane helix</keyword>
<feature type="transmembrane region" description="Helical" evidence="6">
    <location>
        <begin position="329"/>
        <end position="351"/>
    </location>
</feature>
<evidence type="ECO:0000259" key="7">
    <source>
        <dbReference type="PROSITE" id="PS50850"/>
    </source>
</evidence>
<dbReference type="InterPro" id="IPR050189">
    <property type="entry name" value="MFS_Efflux_Transporters"/>
</dbReference>
<keyword evidence="3 6" id="KW-0812">Transmembrane</keyword>
<feature type="transmembrane region" description="Helical" evidence="6">
    <location>
        <begin position="236"/>
        <end position="256"/>
    </location>
</feature>
<reference evidence="9" key="1">
    <citation type="journal article" date="2019" name="Int. J. Syst. Evol. Microbiol.">
        <title>The Global Catalogue of Microorganisms (GCM) 10K type strain sequencing project: providing services to taxonomists for standard genome sequencing and annotation.</title>
        <authorList>
            <consortium name="The Broad Institute Genomics Platform"/>
            <consortium name="The Broad Institute Genome Sequencing Center for Infectious Disease"/>
            <person name="Wu L."/>
            <person name="Ma J."/>
        </authorList>
    </citation>
    <scope>NUCLEOTIDE SEQUENCE [LARGE SCALE GENOMIC DNA]</scope>
    <source>
        <strain evidence="9">JCM 17137</strain>
    </source>
</reference>
<evidence type="ECO:0000256" key="6">
    <source>
        <dbReference type="SAM" id="Phobius"/>
    </source>
</evidence>